<keyword evidence="2" id="KW-1185">Reference proteome</keyword>
<evidence type="ECO:0000313" key="1">
    <source>
        <dbReference type="EMBL" id="CVI64455.1"/>
    </source>
</evidence>
<proteinExistence type="predicted"/>
<dbReference type="AlphaFoldDB" id="A0A1S7UCA0"/>
<reference evidence="1" key="1">
    <citation type="submission" date="2016-01" db="EMBL/GenBank/DDBJ databases">
        <authorList>
            <person name="Regsiter A."/>
            <person name="william w."/>
        </authorList>
    </citation>
    <scope>NUCLEOTIDE SEQUENCE</scope>
    <source>
        <strain evidence="1">NCPPB 1641</strain>
    </source>
</reference>
<dbReference type="Proteomes" id="UP000192140">
    <property type="component" value="Unassembled WGS sequence"/>
</dbReference>
<name>A0A1S7UCA0_9HYPH</name>
<sequence>MRNIDGRGGREMRRPTRWEIVRIAELGINMLVQLCVQVEQLLTWARR</sequence>
<evidence type="ECO:0000313" key="2">
    <source>
        <dbReference type="Proteomes" id="UP000192140"/>
    </source>
</evidence>
<dbReference type="EMBL" id="FCNP01000051">
    <property type="protein sequence ID" value="CVI64455.1"/>
    <property type="molecule type" value="Genomic_DNA"/>
</dbReference>
<accession>A0A1S7UCA0</accession>
<protein>
    <submittedName>
        <fullName evidence="1">Uncharacterized protein</fullName>
    </submittedName>
</protein>
<organism evidence="1 2">
    <name type="scientific">Agrobacterium deltaense NCPPB 1641</name>
    <dbReference type="NCBI Taxonomy" id="1183425"/>
    <lineage>
        <taxon>Bacteria</taxon>
        <taxon>Pseudomonadati</taxon>
        <taxon>Pseudomonadota</taxon>
        <taxon>Alphaproteobacteria</taxon>
        <taxon>Hyphomicrobiales</taxon>
        <taxon>Rhizobiaceae</taxon>
        <taxon>Rhizobium/Agrobacterium group</taxon>
        <taxon>Agrobacterium</taxon>
    </lineage>
</organism>
<comment type="caution">
    <text evidence="1">The sequence shown here is derived from an EMBL/GenBank/DDBJ whole genome shotgun (WGS) entry which is preliminary data.</text>
</comment>
<gene>
    <name evidence="1" type="ORF">AGR7A_pTi0119</name>
</gene>